<gene>
    <name evidence="2" type="ORF">BaRGS_00035526</name>
</gene>
<dbReference type="EMBL" id="JACVVK020000476">
    <property type="protein sequence ID" value="KAK7471867.1"/>
    <property type="molecule type" value="Genomic_DNA"/>
</dbReference>
<evidence type="ECO:0000256" key="1">
    <source>
        <dbReference type="SAM" id="MobiDB-lite"/>
    </source>
</evidence>
<name>A0ABD0JF94_9CAEN</name>
<organism evidence="2 3">
    <name type="scientific">Batillaria attramentaria</name>
    <dbReference type="NCBI Taxonomy" id="370345"/>
    <lineage>
        <taxon>Eukaryota</taxon>
        <taxon>Metazoa</taxon>
        <taxon>Spiralia</taxon>
        <taxon>Lophotrochozoa</taxon>
        <taxon>Mollusca</taxon>
        <taxon>Gastropoda</taxon>
        <taxon>Caenogastropoda</taxon>
        <taxon>Sorbeoconcha</taxon>
        <taxon>Cerithioidea</taxon>
        <taxon>Batillariidae</taxon>
        <taxon>Batillaria</taxon>
    </lineage>
</organism>
<evidence type="ECO:0000313" key="3">
    <source>
        <dbReference type="Proteomes" id="UP001519460"/>
    </source>
</evidence>
<protein>
    <submittedName>
        <fullName evidence="2">Uncharacterized protein</fullName>
    </submittedName>
</protein>
<feature type="region of interest" description="Disordered" evidence="1">
    <location>
        <begin position="1"/>
        <end position="28"/>
    </location>
</feature>
<proteinExistence type="predicted"/>
<accession>A0ABD0JF94</accession>
<reference evidence="2 3" key="1">
    <citation type="journal article" date="2023" name="Sci. Data">
        <title>Genome assembly of the Korean intertidal mud-creeper Batillaria attramentaria.</title>
        <authorList>
            <person name="Patra A.K."/>
            <person name="Ho P.T."/>
            <person name="Jun S."/>
            <person name="Lee S.J."/>
            <person name="Kim Y."/>
            <person name="Won Y.J."/>
        </authorList>
    </citation>
    <scope>NUCLEOTIDE SEQUENCE [LARGE SCALE GENOMIC DNA]</scope>
    <source>
        <strain evidence="2">Wonlab-2016</strain>
    </source>
</reference>
<comment type="caution">
    <text evidence="2">The sequence shown here is derived from an EMBL/GenBank/DDBJ whole genome shotgun (WGS) entry which is preliminary data.</text>
</comment>
<dbReference type="AlphaFoldDB" id="A0ABD0JF94"/>
<evidence type="ECO:0000313" key="2">
    <source>
        <dbReference type="EMBL" id="KAK7471867.1"/>
    </source>
</evidence>
<sequence length="84" mass="8693">MQVTRAVAERNQGPGEGGKIAGDRATTAAIATAPPRSTVGRSSRRQSCRGHYAVLVGLRSTQTAFIAGKAQTAVFACCAELALF</sequence>
<dbReference type="Proteomes" id="UP001519460">
    <property type="component" value="Unassembled WGS sequence"/>
</dbReference>
<keyword evidence="3" id="KW-1185">Reference proteome</keyword>